<evidence type="ECO:0000313" key="1">
    <source>
        <dbReference type="EMBL" id="SVA37204.1"/>
    </source>
</evidence>
<organism evidence="1">
    <name type="scientific">marine metagenome</name>
    <dbReference type="NCBI Taxonomy" id="408172"/>
    <lineage>
        <taxon>unclassified sequences</taxon>
        <taxon>metagenomes</taxon>
        <taxon>ecological metagenomes</taxon>
    </lineage>
</organism>
<sequence length="83" mass="9078">MGPDLVVWSAPSGRQAALFPPVVGTRLPIGCTVGHDPPVNFQSPAVADFIRHAGSFLVRWAVVLLPMFGWIDNAYAPPLLWRR</sequence>
<protein>
    <submittedName>
        <fullName evidence="1">Uncharacterized protein</fullName>
    </submittedName>
</protein>
<dbReference type="AlphaFoldDB" id="A0A381VAP5"/>
<name>A0A381VAP5_9ZZZZ</name>
<dbReference type="EMBL" id="UINC01008259">
    <property type="protein sequence ID" value="SVA37204.1"/>
    <property type="molecule type" value="Genomic_DNA"/>
</dbReference>
<gene>
    <name evidence="1" type="ORF">METZ01_LOCUS90058</name>
</gene>
<accession>A0A381VAP5</accession>
<proteinExistence type="predicted"/>
<reference evidence="1" key="1">
    <citation type="submission" date="2018-05" db="EMBL/GenBank/DDBJ databases">
        <authorList>
            <person name="Lanie J.A."/>
            <person name="Ng W.-L."/>
            <person name="Kazmierczak K.M."/>
            <person name="Andrzejewski T.M."/>
            <person name="Davidsen T.M."/>
            <person name="Wayne K.J."/>
            <person name="Tettelin H."/>
            <person name="Glass J.I."/>
            <person name="Rusch D."/>
            <person name="Podicherti R."/>
            <person name="Tsui H.-C.T."/>
            <person name="Winkler M.E."/>
        </authorList>
    </citation>
    <scope>NUCLEOTIDE SEQUENCE</scope>
</reference>